<evidence type="ECO:0000313" key="1">
    <source>
        <dbReference type="EMBL" id="MBO1081838.1"/>
    </source>
</evidence>
<evidence type="ECO:0000313" key="2">
    <source>
        <dbReference type="Proteomes" id="UP001518989"/>
    </source>
</evidence>
<name>A0ABS3KWI6_9PROT</name>
<reference evidence="1 2" key="1">
    <citation type="submission" date="2020-09" db="EMBL/GenBank/DDBJ databases">
        <title>Roseomonas.</title>
        <authorList>
            <person name="Zhu W."/>
        </authorList>
    </citation>
    <scope>NUCLEOTIDE SEQUENCE [LARGE SCALE GENOMIC DNA]</scope>
    <source>
        <strain evidence="1 2">573</strain>
    </source>
</reference>
<keyword evidence="2" id="KW-1185">Reference proteome</keyword>
<protein>
    <submittedName>
        <fullName evidence="1">Uncharacterized protein</fullName>
    </submittedName>
</protein>
<proteinExistence type="predicted"/>
<accession>A0ABS3KWI6</accession>
<sequence>MNTNALREALDDANSAHDRLAAGESLIFHTLLELPGNDPLYERLHYLIEAQECFRKKADEAVQAAWAEVFTAEKARRGKKP</sequence>
<comment type="caution">
    <text evidence="1">The sequence shown here is derived from an EMBL/GenBank/DDBJ whole genome shotgun (WGS) entry which is preliminary data.</text>
</comment>
<organism evidence="1 2">
    <name type="scientific">Roseomonas haemaphysalidis</name>
    <dbReference type="NCBI Taxonomy" id="2768162"/>
    <lineage>
        <taxon>Bacteria</taxon>
        <taxon>Pseudomonadati</taxon>
        <taxon>Pseudomonadota</taxon>
        <taxon>Alphaproteobacteria</taxon>
        <taxon>Acetobacterales</taxon>
        <taxon>Roseomonadaceae</taxon>
        <taxon>Roseomonas</taxon>
    </lineage>
</organism>
<dbReference type="RefSeq" id="WP_207420025.1">
    <property type="nucleotide sequence ID" value="NZ_CP061184.1"/>
</dbReference>
<gene>
    <name evidence="1" type="ORF">IAI61_22685</name>
</gene>
<dbReference type="Proteomes" id="UP001518989">
    <property type="component" value="Unassembled WGS sequence"/>
</dbReference>
<dbReference type="EMBL" id="JACTNG010000023">
    <property type="protein sequence ID" value="MBO1081838.1"/>
    <property type="molecule type" value="Genomic_DNA"/>
</dbReference>